<keyword evidence="2" id="KW-1185">Reference proteome</keyword>
<evidence type="ECO:0008006" key="3">
    <source>
        <dbReference type="Google" id="ProtNLM"/>
    </source>
</evidence>
<evidence type="ECO:0000313" key="2">
    <source>
        <dbReference type="Proteomes" id="UP000002875"/>
    </source>
</evidence>
<evidence type="ECO:0000313" key="1">
    <source>
        <dbReference type="EMBL" id="AFK01963.1"/>
    </source>
</evidence>
<name>A0ABM5MXW9_EMTOG</name>
<gene>
    <name evidence="1" type="ordered locus">Emtol_0812</name>
</gene>
<proteinExistence type="predicted"/>
<sequence>MVFLESYVKKLMIMKKMFFLIVTAVFYVSCQLAEVDVNGIIEGKFTLSPLCGVEPINADENHPCGYSFEQLDTIYGQYKVQVIDATTLKVIAEKKMDHTGQFSFTVPKGTYNLDYQPHISTPSNITQSLPNGITLRAGEKITKDISINTGIR</sequence>
<dbReference type="Proteomes" id="UP000002875">
    <property type="component" value="Chromosome"/>
</dbReference>
<reference evidence="1 2" key="1">
    <citation type="submission" date="2011-07" db="EMBL/GenBank/DDBJ databases">
        <title>The complete genome of chromosome of Emticicia oligotrophica DSM 17448.</title>
        <authorList>
            <consortium name="US DOE Joint Genome Institute (JGI-PGF)"/>
            <person name="Lucas S."/>
            <person name="Han J."/>
            <person name="Lapidus A."/>
            <person name="Bruce D."/>
            <person name="Goodwin L."/>
            <person name="Pitluck S."/>
            <person name="Peters L."/>
            <person name="Kyrpides N."/>
            <person name="Mavromatis K."/>
            <person name="Ivanova N."/>
            <person name="Ovchinnikova G."/>
            <person name="Teshima H."/>
            <person name="Detter J.C."/>
            <person name="Tapia R."/>
            <person name="Han C."/>
            <person name="Land M."/>
            <person name="Hauser L."/>
            <person name="Markowitz V."/>
            <person name="Cheng J.-F."/>
            <person name="Hugenholtz P."/>
            <person name="Woyke T."/>
            <person name="Wu D."/>
            <person name="Tindall B."/>
            <person name="Pomrenke H."/>
            <person name="Brambilla E."/>
            <person name="Klenk H.-P."/>
            <person name="Eisen J.A."/>
        </authorList>
    </citation>
    <scope>NUCLEOTIDE SEQUENCE [LARGE SCALE GENOMIC DNA]</scope>
    <source>
        <strain evidence="1 2">DSM 17448</strain>
    </source>
</reference>
<protein>
    <recommendedName>
        <fullName evidence="3">Carboxypeptidase regulatory-like domain-containing protein</fullName>
    </recommendedName>
</protein>
<accession>A0ABM5MXW9</accession>
<dbReference type="EMBL" id="CP002961">
    <property type="protein sequence ID" value="AFK01963.1"/>
    <property type="molecule type" value="Genomic_DNA"/>
</dbReference>
<organism evidence="1 2">
    <name type="scientific">Emticicia oligotrophica (strain DSM 17448 / CIP 109782 / MTCC 6937 / GPTSA100-15)</name>
    <dbReference type="NCBI Taxonomy" id="929562"/>
    <lineage>
        <taxon>Bacteria</taxon>
        <taxon>Pseudomonadati</taxon>
        <taxon>Bacteroidota</taxon>
        <taxon>Cytophagia</taxon>
        <taxon>Cytophagales</taxon>
        <taxon>Leadbetterellaceae</taxon>
        <taxon>Emticicia</taxon>
    </lineage>
</organism>